<feature type="compositionally biased region" description="Basic and acidic residues" evidence="8">
    <location>
        <begin position="442"/>
        <end position="460"/>
    </location>
</feature>
<dbReference type="GO" id="GO:0004252">
    <property type="term" value="F:serine-type endopeptidase activity"/>
    <property type="evidence" value="ECO:0007669"/>
    <property type="project" value="UniProtKB-EC"/>
</dbReference>
<evidence type="ECO:0000256" key="5">
    <source>
        <dbReference type="ARBA" id="ARBA00023529"/>
    </source>
</evidence>
<dbReference type="InterPro" id="IPR050131">
    <property type="entry name" value="Peptidase_S8_subtilisin-like"/>
</dbReference>
<feature type="region of interest" description="Disordered" evidence="8">
    <location>
        <begin position="393"/>
        <end position="460"/>
    </location>
</feature>
<proteinExistence type="inferred from homology"/>
<feature type="region of interest" description="Disordered" evidence="8">
    <location>
        <begin position="50"/>
        <end position="70"/>
    </location>
</feature>
<evidence type="ECO:0000256" key="8">
    <source>
        <dbReference type="SAM" id="MobiDB-lite"/>
    </source>
</evidence>
<dbReference type="PANTHER" id="PTHR43806:SF11">
    <property type="entry name" value="CEREVISIN-RELATED"/>
    <property type="match status" value="1"/>
</dbReference>
<evidence type="ECO:0000256" key="1">
    <source>
        <dbReference type="ARBA" id="ARBA00011073"/>
    </source>
</evidence>
<keyword evidence="4" id="KW-0720">Serine protease</keyword>
<sequence length="988" mass="107342">MAGTALPQPRRWLVLTLSYFVLSSSPLAFAQDYGDRPVRHPLQAWRSTIVSGGARSESEGEGDKVPLYETKDDPSGMRYAIYAAAGGRNEVTKKEAEAKGGAAVSKMDWTDAGVMKLKRGKLSSARKEQLKRAKEGAKSGEAAVKTAGLSDENQAMMATVLSTSDGPAMMTETEASRKIEQETGKIMRTHLREGKGGEVMNVLISLKDPESSSNGSKGRYWHSEIEWAIGKGHIQKDGDIPQHYERLFKQEEERVAKLVRPFADRLKTKHGAKVTGLYRSTPVVSARVPAVAIPAIANEPAVEEIFRDTEESQTEGFDLLGNIVSSLRSEREESRSSGGRSRGARLAREIVGALTTAQLSELTDLLRAERAQRSKGFLDVDGILAPLKDILMDDDDDTPIDAKDDDEPAAEDVSEDASTDADEDKQEVGKEDIKLTRKAKNVPREVPRAKSGEVAEELVSRERCAPGDVRSGANHQLQHFIDAGFDGSGSFRNAQHVPIAIMEIGGIREEHPVFASSRSEEGEARKIHLFDCAEADSCEVVTGFEEAIEDPHATGVAGNAAGFYSSDAVNSGSAPGSEIYFFRTAGLPSATPLVLDVLAELLAKGKCPMVINGSFGTNPAEIPKDCSGTHAEDRLYNRFFKMGVLFVKSAGNGGHECDARDCACTTTRPAGHTIFSVGSLGPDSDKDKFGPRCQSKEMRAYSSRGDGPNRSVVDISAQGAFSSMPDLYDSFDFSAGGTSFAAPVVAGAMTTFLDMAWNYKGENGDNNSTEERAPANGTTTDAGGLFGVKNFWTDPGTLYTAFLLMGDGRSGERGELQMKNGFSPLWGAGVLNMRLWTSDGMDSPWQVMMGKTCIDHGEQFTLEINEGKKISEDVDIFKAVAYWFDENHEMPDLQAADIDMELVDVDDNDSVIETSAHPYTENKERLFACVKNKTVALRLMGFEVPSDRHDPTCGKGSQLVYYGFMFEDNDRDDLDGPHITDVKPEKSC</sequence>
<evidence type="ECO:0000259" key="10">
    <source>
        <dbReference type="Pfam" id="PF00082"/>
    </source>
</evidence>
<dbReference type="PANTHER" id="PTHR43806">
    <property type="entry name" value="PEPTIDASE S8"/>
    <property type="match status" value="1"/>
</dbReference>
<dbReference type="EMBL" id="CDMY01000337">
    <property type="protein sequence ID" value="CEM03297.1"/>
    <property type="molecule type" value="Genomic_DNA"/>
</dbReference>
<dbReference type="PhylomeDB" id="A0A0G4EWG1"/>
<feature type="chain" id="PRO_5005188402" description="subtilisin" evidence="9">
    <location>
        <begin position="31"/>
        <end position="988"/>
    </location>
</feature>
<dbReference type="InterPro" id="IPR000209">
    <property type="entry name" value="Peptidase_S8/S53_dom"/>
</dbReference>
<dbReference type="InParanoid" id="A0A0G4EWG1"/>
<name>A0A0G4EWG1_VITBC</name>
<dbReference type="GO" id="GO:0005615">
    <property type="term" value="C:extracellular space"/>
    <property type="evidence" value="ECO:0007669"/>
    <property type="project" value="TreeGrafter"/>
</dbReference>
<feature type="compositionally biased region" description="Acidic residues" evidence="8">
    <location>
        <begin position="393"/>
        <end position="425"/>
    </location>
</feature>
<dbReference type="Gene3D" id="3.40.50.200">
    <property type="entry name" value="Peptidase S8/S53 domain"/>
    <property type="match status" value="1"/>
</dbReference>
<comment type="caution">
    <text evidence="7">Lacks conserved residue(s) required for the propagation of feature annotation.</text>
</comment>
<evidence type="ECO:0000256" key="2">
    <source>
        <dbReference type="ARBA" id="ARBA00022670"/>
    </source>
</evidence>
<dbReference type="CDD" id="cd00306">
    <property type="entry name" value="Peptidases_S8_S53"/>
    <property type="match status" value="1"/>
</dbReference>
<feature type="domain" description="Peptidase S8/S53" evidence="10">
    <location>
        <begin position="549"/>
        <end position="752"/>
    </location>
</feature>
<dbReference type="PROSITE" id="PS00138">
    <property type="entry name" value="SUBTILASE_SER"/>
    <property type="match status" value="1"/>
</dbReference>
<evidence type="ECO:0000256" key="6">
    <source>
        <dbReference type="ARBA" id="ARBA00023619"/>
    </source>
</evidence>
<evidence type="ECO:0000313" key="11">
    <source>
        <dbReference type="EMBL" id="CEM03297.1"/>
    </source>
</evidence>
<dbReference type="Proteomes" id="UP000041254">
    <property type="component" value="Unassembled WGS sequence"/>
</dbReference>
<keyword evidence="3" id="KW-0378">Hydrolase</keyword>
<dbReference type="InterPro" id="IPR036852">
    <property type="entry name" value="Peptidase_S8/S53_dom_sf"/>
</dbReference>
<evidence type="ECO:0000256" key="9">
    <source>
        <dbReference type="SAM" id="SignalP"/>
    </source>
</evidence>
<protein>
    <recommendedName>
        <fullName evidence="6">subtilisin</fullName>
        <ecNumber evidence="6">3.4.21.62</ecNumber>
    </recommendedName>
</protein>
<evidence type="ECO:0000256" key="7">
    <source>
        <dbReference type="PROSITE-ProRule" id="PRU01240"/>
    </source>
</evidence>
<dbReference type="PROSITE" id="PS51892">
    <property type="entry name" value="SUBTILASE"/>
    <property type="match status" value="1"/>
</dbReference>
<feature type="signal peptide" evidence="9">
    <location>
        <begin position="1"/>
        <end position="30"/>
    </location>
</feature>
<comment type="catalytic activity">
    <reaction evidence="5">
        <text>Hydrolysis of proteins with broad specificity for peptide bonds, and a preference for a large uncharged residue in P1. Hydrolyzes peptide amides.</text>
        <dbReference type="EC" id="3.4.21.62"/>
    </reaction>
</comment>
<dbReference type="VEuPathDB" id="CryptoDB:Vbra_13798"/>
<dbReference type="Pfam" id="PF00082">
    <property type="entry name" value="Peptidase_S8"/>
    <property type="match status" value="1"/>
</dbReference>
<dbReference type="SUPFAM" id="SSF52743">
    <property type="entry name" value="Subtilisin-like"/>
    <property type="match status" value="1"/>
</dbReference>
<accession>A0A0G4EWG1</accession>
<dbReference type="GO" id="GO:0006508">
    <property type="term" value="P:proteolysis"/>
    <property type="evidence" value="ECO:0007669"/>
    <property type="project" value="UniProtKB-KW"/>
</dbReference>
<evidence type="ECO:0000256" key="4">
    <source>
        <dbReference type="ARBA" id="ARBA00022825"/>
    </source>
</evidence>
<feature type="compositionally biased region" description="Basic and acidic residues" evidence="8">
    <location>
        <begin position="426"/>
        <end position="435"/>
    </location>
</feature>
<dbReference type="AlphaFoldDB" id="A0A0G4EWG1"/>
<dbReference type="EC" id="3.4.21.62" evidence="6"/>
<evidence type="ECO:0000256" key="3">
    <source>
        <dbReference type="ARBA" id="ARBA00022801"/>
    </source>
</evidence>
<comment type="similarity">
    <text evidence="1 7">Belongs to the peptidase S8 family.</text>
</comment>
<organism evidence="11 12">
    <name type="scientific">Vitrella brassicaformis (strain CCMP3155)</name>
    <dbReference type="NCBI Taxonomy" id="1169540"/>
    <lineage>
        <taxon>Eukaryota</taxon>
        <taxon>Sar</taxon>
        <taxon>Alveolata</taxon>
        <taxon>Colpodellida</taxon>
        <taxon>Vitrellaceae</taxon>
        <taxon>Vitrella</taxon>
    </lineage>
</organism>
<feature type="compositionally biased region" description="Basic and acidic residues" evidence="8">
    <location>
        <begin position="56"/>
        <end position="70"/>
    </location>
</feature>
<gene>
    <name evidence="11" type="ORF">Vbra_13798</name>
</gene>
<keyword evidence="2" id="KW-0645">Protease</keyword>
<keyword evidence="9" id="KW-0732">Signal</keyword>
<keyword evidence="12" id="KW-1185">Reference proteome</keyword>
<dbReference type="InterPro" id="IPR023828">
    <property type="entry name" value="Peptidase_S8_Ser-AS"/>
</dbReference>
<reference evidence="11 12" key="1">
    <citation type="submission" date="2014-11" db="EMBL/GenBank/DDBJ databases">
        <authorList>
            <person name="Zhu J."/>
            <person name="Qi W."/>
            <person name="Song R."/>
        </authorList>
    </citation>
    <scope>NUCLEOTIDE SEQUENCE [LARGE SCALE GENOMIC DNA]</scope>
</reference>
<evidence type="ECO:0000313" key="12">
    <source>
        <dbReference type="Proteomes" id="UP000041254"/>
    </source>
</evidence>